<evidence type="ECO:0000259" key="4">
    <source>
        <dbReference type="Pfam" id="PF16321"/>
    </source>
</evidence>
<proteinExistence type="predicted"/>
<dbReference type="InterPro" id="IPR032528">
    <property type="entry name" value="Ribosom_S30AE_C"/>
</dbReference>
<dbReference type="EMBL" id="MAGO01000011">
    <property type="protein sequence ID" value="OCC14551.1"/>
    <property type="molecule type" value="Genomic_DNA"/>
</dbReference>
<gene>
    <name evidence="5" type="ORF">DBT_2093</name>
</gene>
<dbReference type="GO" id="GO:0043024">
    <property type="term" value="F:ribosomal small subunit binding"/>
    <property type="evidence" value="ECO:0007669"/>
    <property type="project" value="TreeGrafter"/>
</dbReference>
<keyword evidence="6" id="KW-1185">Reference proteome</keyword>
<dbReference type="Pfam" id="PF02482">
    <property type="entry name" value="Ribosomal_S30AE"/>
    <property type="match status" value="1"/>
</dbReference>
<dbReference type="SUPFAM" id="SSF69754">
    <property type="entry name" value="Ribosome binding protein Y (YfiA homologue)"/>
    <property type="match status" value="1"/>
</dbReference>
<organism evidence="5 6">
    <name type="scientific">Dissulfuribacter thermophilus</name>
    <dbReference type="NCBI Taxonomy" id="1156395"/>
    <lineage>
        <taxon>Bacteria</taxon>
        <taxon>Pseudomonadati</taxon>
        <taxon>Thermodesulfobacteriota</taxon>
        <taxon>Dissulfuribacteria</taxon>
        <taxon>Dissulfuribacterales</taxon>
        <taxon>Dissulfuribacteraceae</taxon>
        <taxon>Dissulfuribacter</taxon>
    </lineage>
</organism>
<protein>
    <recommendedName>
        <fullName evidence="3">Ribosome hibernation promoting factor</fullName>
    </recommendedName>
</protein>
<keyword evidence="1" id="KW-0810">Translation regulation</keyword>
<reference evidence="5 6" key="1">
    <citation type="submission" date="2016-06" db="EMBL/GenBank/DDBJ databases">
        <title>Respiratory ammonification of nitrate coupled to the oxidation of elemental sulfur in deep-sea autotrophic thermophilic bacteria.</title>
        <authorList>
            <person name="Slobodkina G.B."/>
            <person name="Mardanov A.V."/>
            <person name="Ravin N.V."/>
            <person name="Frolova A.A."/>
            <person name="Viryasiv M.B."/>
            <person name="Chernyh N.A."/>
            <person name="Bonch-Osmolovskaya E.A."/>
            <person name="Slobodkin A.I."/>
        </authorList>
    </citation>
    <scope>NUCLEOTIDE SEQUENCE [LARGE SCALE GENOMIC DNA]</scope>
    <source>
        <strain evidence="5 6">S69</strain>
    </source>
</reference>
<comment type="caution">
    <text evidence="5">The sequence shown here is derived from an EMBL/GenBank/DDBJ whole genome shotgun (WGS) entry which is preliminary data.</text>
</comment>
<feature type="domain" description="Sigma 54 modulation/S30EA ribosomal protein C-terminal" evidence="4">
    <location>
        <begin position="117"/>
        <end position="169"/>
    </location>
</feature>
<evidence type="ECO:0000313" key="6">
    <source>
        <dbReference type="Proteomes" id="UP000093080"/>
    </source>
</evidence>
<name>A0A1B9F473_9BACT</name>
<dbReference type="GO" id="GO:0022627">
    <property type="term" value="C:cytosolic small ribosomal subunit"/>
    <property type="evidence" value="ECO:0007669"/>
    <property type="project" value="TreeGrafter"/>
</dbReference>
<accession>A0A1B9F473</accession>
<evidence type="ECO:0000313" key="5">
    <source>
        <dbReference type="EMBL" id="OCC14551.1"/>
    </source>
</evidence>
<dbReference type="InterPro" id="IPR003489">
    <property type="entry name" value="RHF/RaiA"/>
</dbReference>
<dbReference type="InterPro" id="IPR050574">
    <property type="entry name" value="HPF/YfiA_ribosome-assoc"/>
</dbReference>
<comment type="subunit">
    <text evidence="2">Associates exclusively with 100S ribosomes, which are dimers of 70S ribosomes.</text>
</comment>
<dbReference type="PANTHER" id="PTHR33231">
    <property type="entry name" value="30S RIBOSOMAL PROTEIN"/>
    <property type="match status" value="1"/>
</dbReference>
<dbReference type="STRING" id="1156395.DBT_2093"/>
<evidence type="ECO:0000256" key="2">
    <source>
        <dbReference type="ARBA" id="ARBA00038695"/>
    </source>
</evidence>
<dbReference type="NCBIfam" id="TIGR00741">
    <property type="entry name" value="yfiA"/>
    <property type="match status" value="1"/>
</dbReference>
<dbReference type="PANTHER" id="PTHR33231:SF1">
    <property type="entry name" value="30S RIBOSOMAL PROTEIN"/>
    <property type="match status" value="1"/>
</dbReference>
<sequence>MRINVTFRQMETSNTLKEYVEQKMKKLQKYSDGPIKVNVVLSVEKFRHAAEVVISGDGIRATAKEVQDDIRPAIDLVSDKIEKQLKKYREKLLNKRNTTPEPAQETATSELDEIDVRVIRTEKMDSKPMSLEEAVEQFTLSSKNFMVFRNAETDDINVLYWHKDGELGLIEP</sequence>
<dbReference type="CDD" id="cd00552">
    <property type="entry name" value="RaiA"/>
    <property type="match status" value="1"/>
</dbReference>
<evidence type="ECO:0000256" key="3">
    <source>
        <dbReference type="ARBA" id="ARBA00041148"/>
    </source>
</evidence>
<dbReference type="InterPro" id="IPR036567">
    <property type="entry name" value="RHF-like"/>
</dbReference>
<dbReference type="InterPro" id="IPR038416">
    <property type="entry name" value="Ribosom_S30AE_C_sf"/>
</dbReference>
<dbReference type="GO" id="GO:0045900">
    <property type="term" value="P:negative regulation of translational elongation"/>
    <property type="evidence" value="ECO:0007669"/>
    <property type="project" value="TreeGrafter"/>
</dbReference>
<dbReference type="Gene3D" id="3.30.160.100">
    <property type="entry name" value="Ribosome hibernation promotion factor-like"/>
    <property type="match status" value="1"/>
</dbReference>
<dbReference type="AlphaFoldDB" id="A0A1B9F473"/>
<evidence type="ECO:0000256" key="1">
    <source>
        <dbReference type="ARBA" id="ARBA00022845"/>
    </source>
</evidence>
<dbReference type="Pfam" id="PF16321">
    <property type="entry name" value="Ribosom_S30AE_C"/>
    <property type="match status" value="1"/>
</dbReference>
<dbReference type="OrthoDB" id="9794975at2"/>
<dbReference type="Gene3D" id="3.30.505.50">
    <property type="entry name" value="Sigma 54 modulation/S30EA ribosomal protein, C-terminal domain"/>
    <property type="match status" value="1"/>
</dbReference>
<dbReference type="Proteomes" id="UP000093080">
    <property type="component" value="Unassembled WGS sequence"/>
</dbReference>